<dbReference type="EnsemblMetazoa" id="HelroT184035">
    <property type="protein sequence ID" value="HelroP184035"/>
    <property type="gene ID" value="HelroG184035"/>
</dbReference>
<dbReference type="STRING" id="6412.T1FKG8"/>
<evidence type="ECO:0000256" key="12">
    <source>
        <dbReference type="SAM" id="Phobius"/>
    </source>
</evidence>
<evidence type="ECO:0000256" key="10">
    <source>
        <dbReference type="ARBA" id="ARBA00023136"/>
    </source>
</evidence>
<evidence type="ECO:0000259" key="14">
    <source>
        <dbReference type="Pfam" id="PF07850"/>
    </source>
</evidence>
<dbReference type="CTD" id="20209317"/>
<keyword evidence="10 12" id="KW-0472">Membrane</keyword>
<dbReference type="eggNOG" id="KOG4737">
    <property type="taxonomic scope" value="Eukaryota"/>
</dbReference>
<evidence type="ECO:0000256" key="6">
    <source>
        <dbReference type="ARBA" id="ARBA00022692"/>
    </source>
</evidence>
<feature type="transmembrane region" description="Helical" evidence="12">
    <location>
        <begin position="301"/>
        <end position="326"/>
    </location>
</feature>
<feature type="domain" description="Renin receptor N-terminal" evidence="15">
    <location>
        <begin position="23"/>
        <end position="267"/>
    </location>
</feature>
<keyword evidence="18" id="KW-1185">Reference proteome</keyword>
<feature type="domain" description="Renin receptor-like C-terminal transmembrane spanning segment" evidence="14">
    <location>
        <begin position="277"/>
        <end position="350"/>
    </location>
</feature>
<reference evidence="18" key="1">
    <citation type="submission" date="2012-12" db="EMBL/GenBank/DDBJ databases">
        <authorList>
            <person name="Hellsten U."/>
            <person name="Grimwood J."/>
            <person name="Chapman J.A."/>
            <person name="Shapiro H."/>
            <person name="Aerts A."/>
            <person name="Otillar R.P."/>
            <person name="Terry A.Y."/>
            <person name="Boore J.L."/>
            <person name="Simakov O."/>
            <person name="Marletaz F."/>
            <person name="Cho S.-J."/>
            <person name="Edsinger-Gonzales E."/>
            <person name="Havlak P."/>
            <person name="Kuo D.-H."/>
            <person name="Larsson T."/>
            <person name="Lv J."/>
            <person name="Arendt D."/>
            <person name="Savage R."/>
            <person name="Osoegawa K."/>
            <person name="de Jong P."/>
            <person name="Lindberg D.R."/>
            <person name="Seaver E.C."/>
            <person name="Weisblat D.A."/>
            <person name="Putnam N.H."/>
            <person name="Grigoriev I.V."/>
            <person name="Rokhsar D.S."/>
        </authorList>
    </citation>
    <scope>NUCLEOTIDE SEQUENCE</scope>
</reference>
<keyword evidence="7 13" id="KW-0732">Signal</keyword>
<dbReference type="RefSeq" id="XP_009013210.1">
    <property type="nucleotide sequence ID" value="XM_009014962.1"/>
</dbReference>
<evidence type="ECO:0000256" key="4">
    <source>
        <dbReference type="ARBA" id="ARBA00022475"/>
    </source>
</evidence>
<dbReference type="FunCoup" id="T1FKG8">
    <property type="interactions" value="512"/>
</dbReference>
<dbReference type="PANTHER" id="PTHR13351">
    <property type="entry name" value="RENIN RECEPTOR"/>
    <property type="match status" value="1"/>
</dbReference>
<organism evidence="17 18">
    <name type="scientific">Helobdella robusta</name>
    <name type="common">Californian leech</name>
    <dbReference type="NCBI Taxonomy" id="6412"/>
    <lineage>
        <taxon>Eukaryota</taxon>
        <taxon>Metazoa</taxon>
        <taxon>Spiralia</taxon>
        <taxon>Lophotrochozoa</taxon>
        <taxon>Annelida</taxon>
        <taxon>Clitellata</taxon>
        <taxon>Hirudinea</taxon>
        <taxon>Rhynchobdellida</taxon>
        <taxon>Glossiphoniidae</taxon>
        <taxon>Helobdella</taxon>
    </lineage>
</organism>
<keyword evidence="6 12" id="KW-0812">Transmembrane</keyword>
<protein>
    <recommendedName>
        <fullName evidence="19">Renin receptor</fullName>
    </recommendedName>
</protein>
<dbReference type="OrthoDB" id="7866065at2759"/>
<evidence type="ECO:0000256" key="7">
    <source>
        <dbReference type="ARBA" id="ARBA00022729"/>
    </source>
</evidence>
<sequence length="350" mass="40023">MEIRFLFLVLIKILTSLILLAQCNQFSVMHHPDSVHFVTPTNKLQSSEIPATVLSLFGLSSDIPMKWDGLLAGNIFKRPKAVVMFAIDSTKKDIPIKNNINNFDLQQDSGDLSMQVVNNKLEKIDWRVKPLTIDSSMDNQLFDTRSSYSELVNSRTIDSIQSDLEKSDWMKQHKTGSLVFTSDVDLAFIAEMFVISETIKKIKDNKSVLKSDSPSFFHFKISTLKALEDKPAYDDAINLLNDVFSEARDELISLFSGNVVVAVVTMNPDLGTKLMISRHLQEANATIDTESKFNRAPKYTYMYPVIFNIVLWFMIAFVITLTWISWSIWHMDPGRDSVIYRMTTQRLKRD</sequence>
<evidence type="ECO:0000256" key="11">
    <source>
        <dbReference type="ARBA" id="ARBA00023170"/>
    </source>
</evidence>
<dbReference type="GO" id="GO:0030177">
    <property type="term" value="P:positive regulation of Wnt signaling pathway"/>
    <property type="evidence" value="ECO:0000318"/>
    <property type="project" value="GO_Central"/>
</dbReference>
<keyword evidence="11" id="KW-0675">Receptor</keyword>
<dbReference type="EMBL" id="AMQM01009161">
    <property type="status" value="NOT_ANNOTATED_CDS"/>
    <property type="molecule type" value="Genomic_DNA"/>
</dbReference>
<evidence type="ECO:0000256" key="13">
    <source>
        <dbReference type="SAM" id="SignalP"/>
    </source>
</evidence>
<dbReference type="GO" id="GO:0009897">
    <property type="term" value="C:external side of plasma membrane"/>
    <property type="evidence" value="ECO:0000318"/>
    <property type="project" value="GO_Central"/>
</dbReference>
<evidence type="ECO:0000259" key="15">
    <source>
        <dbReference type="Pfam" id="PF25294"/>
    </source>
</evidence>
<dbReference type="KEGG" id="hro:HELRODRAFT_184035"/>
<accession>T1FKG8</accession>
<feature type="signal peptide" evidence="13">
    <location>
        <begin position="1"/>
        <end position="23"/>
    </location>
</feature>
<evidence type="ECO:0008006" key="19">
    <source>
        <dbReference type="Google" id="ProtNLM"/>
    </source>
</evidence>
<evidence type="ECO:0000256" key="9">
    <source>
        <dbReference type="ARBA" id="ARBA00022989"/>
    </source>
</evidence>
<dbReference type="GO" id="GO:0031982">
    <property type="term" value="C:vesicle"/>
    <property type="evidence" value="ECO:0007669"/>
    <property type="project" value="UniProtKB-SubCell"/>
</dbReference>
<dbReference type="Pfam" id="PF25294">
    <property type="entry name" value="RENR_N"/>
    <property type="match status" value="1"/>
</dbReference>
<evidence type="ECO:0000256" key="1">
    <source>
        <dbReference type="ARBA" id="ARBA00004115"/>
    </source>
</evidence>
<keyword evidence="8" id="KW-0256">Endoplasmic reticulum</keyword>
<comment type="subcellular location">
    <subcellularLocation>
        <location evidence="2">Cell membrane</location>
        <topology evidence="2">Single-pass type I membrane protein</topology>
    </subcellularLocation>
    <subcellularLocation>
        <location evidence="1">Endoplasmic reticulum membrane</location>
        <topology evidence="1">Single-pass type I membrane protein</topology>
    </subcellularLocation>
    <subcellularLocation>
        <location evidence="3">Vesicle</location>
    </subcellularLocation>
</comment>
<dbReference type="InterPro" id="IPR057318">
    <property type="entry name" value="RENR_N"/>
</dbReference>
<dbReference type="Pfam" id="PF07850">
    <property type="entry name" value="Renin_r"/>
    <property type="match status" value="1"/>
</dbReference>
<keyword evidence="5" id="KW-0165">Cleavage on pair of basic residues</keyword>
<feature type="chain" id="PRO_5010980777" description="Renin receptor" evidence="13">
    <location>
        <begin position="24"/>
        <end position="350"/>
    </location>
</feature>
<keyword evidence="4" id="KW-1003">Cell membrane</keyword>
<dbReference type="AlphaFoldDB" id="T1FKG8"/>
<proteinExistence type="predicted"/>
<dbReference type="GO" id="GO:0038023">
    <property type="term" value="F:signaling receptor activity"/>
    <property type="evidence" value="ECO:0007669"/>
    <property type="project" value="InterPro"/>
</dbReference>
<keyword evidence="9 12" id="KW-1133">Transmembrane helix</keyword>
<dbReference type="GeneID" id="20209317"/>
<evidence type="ECO:0000256" key="8">
    <source>
        <dbReference type="ARBA" id="ARBA00022824"/>
    </source>
</evidence>
<name>T1FKG8_HELRO</name>
<evidence type="ECO:0000256" key="5">
    <source>
        <dbReference type="ARBA" id="ARBA00022685"/>
    </source>
</evidence>
<evidence type="ECO:0000313" key="17">
    <source>
        <dbReference type="EnsemblMetazoa" id="HelroP184035"/>
    </source>
</evidence>
<dbReference type="InterPro" id="IPR056780">
    <property type="entry name" value="Renin_r_C"/>
</dbReference>
<dbReference type="HOGENOM" id="CLU_065819_0_0_1"/>
<dbReference type="PANTHER" id="PTHR13351:SF1">
    <property type="entry name" value="RENIN RECEPTOR"/>
    <property type="match status" value="1"/>
</dbReference>
<dbReference type="InParanoid" id="T1FKG8"/>
<dbReference type="GO" id="GO:0098588">
    <property type="term" value="C:bounding membrane of organelle"/>
    <property type="evidence" value="ECO:0007669"/>
    <property type="project" value="UniProtKB-ARBA"/>
</dbReference>
<dbReference type="GO" id="GO:0005789">
    <property type="term" value="C:endoplasmic reticulum membrane"/>
    <property type="evidence" value="ECO:0007669"/>
    <property type="project" value="UniProtKB-SubCell"/>
</dbReference>
<dbReference type="OMA" id="SKMISHT"/>
<evidence type="ECO:0000256" key="3">
    <source>
        <dbReference type="ARBA" id="ARBA00004373"/>
    </source>
</evidence>
<dbReference type="Proteomes" id="UP000015101">
    <property type="component" value="Unassembled WGS sequence"/>
</dbReference>
<gene>
    <name evidence="17" type="primary">20209317</name>
    <name evidence="16" type="ORF">HELRODRAFT_184035</name>
</gene>
<reference evidence="17" key="3">
    <citation type="submission" date="2015-06" db="UniProtKB">
        <authorList>
            <consortium name="EnsemblMetazoa"/>
        </authorList>
    </citation>
    <scope>IDENTIFICATION</scope>
</reference>
<dbReference type="EMBL" id="KB096069">
    <property type="protein sequence ID" value="ESO08686.1"/>
    <property type="molecule type" value="Genomic_DNA"/>
</dbReference>
<evidence type="ECO:0000256" key="2">
    <source>
        <dbReference type="ARBA" id="ARBA00004251"/>
    </source>
</evidence>
<dbReference type="InterPro" id="IPR012493">
    <property type="entry name" value="Renin_rcpt"/>
</dbReference>
<reference evidence="16 18" key="2">
    <citation type="journal article" date="2013" name="Nature">
        <title>Insights into bilaterian evolution from three spiralian genomes.</title>
        <authorList>
            <person name="Simakov O."/>
            <person name="Marletaz F."/>
            <person name="Cho S.J."/>
            <person name="Edsinger-Gonzales E."/>
            <person name="Havlak P."/>
            <person name="Hellsten U."/>
            <person name="Kuo D.H."/>
            <person name="Larsson T."/>
            <person name="Lv J."/>
            <person name="Arendt D."/>
            <person name="Savage R."/>
            <person name="Osoegawa K."/>
            <person name="de Jong P."/>
            <person name="Grimwood J."/>
            <person name="Chapman J.A."/>
            <person name="Shapiro H."/>
            <person name="Aerts A."/>
            <person name="Otillar R.P."/>
            <person name="Terry A.Y."/>
            <person name="Boore J.L."/>
            <person name="Grigoriev I.V."/>
            <person name="Lindberg D.R."/>
            <person name="Seaver E.C."/>
            <person name="Weisblat D.A."/>
            <person name="Putnam N.H."/>
            <person name="Rokhsar D.S."/>
        </authorList>
    </citation>
    <scope>NUCLEOTIDE SEQUENCE</scope>
</reference>
<evidence type="ECO:0000313" key="16">
    <source>
        <dbReference type="EMBL" id="ESO08686.1"/>
    </source>
</evidence>
<evidence type="ECO:0000313" key="18">
    <source>
        <dbReference type="Proteomes" id="UP000015101"/>
    </source>
</evidence>